<keyword evidence="1" id="KW-1003">Cell membrane</keyword>
<evidence type="ECO:0000256" key="6">
    <source>
        <dbReference type="SAM" id="MobiDB-lite"/>
    </source>
</evidence>
<dbReference type="RefSeq" id="WP_377944706.1">
    <property type="nucleotide sequence ID" value="NZ_JBHUCX010000075.1"/>
</dbReference>
<keyword evidence="3" id="KW-0472">Membrane</keyword>
<reference evidence="9" key="1">
    <citation type="journal article" date="2019" name="Int. J. Syst. Evol. Microbiol.">
        <title>The Global Catalogue of Microorganisms (GCM) 10K type strain sequencing project: providing services to taxonomists for standard genome sequencing and annotation.</title>
        <authorList>
            <consortium name="The Broad Institute Genomics Platform"/>
            <consortium name="The Broad Institute Genome Sequencing Center for Infectious Disease"/>
            <person name="Wu L."/>
            <person name="Ma J."/>
        </authorList>
    </citation>
    <scope>NUCLEOTIDE SEQUENCE [LARGE SCALE GENOMIC DNA]</scope>
    <source>
        <strain evidence="9">CGMCC 1.12286</strain>
    </source>
</reference>
<keyword evidence="9" id="KW-1185">Reference proteome</keyword>
<name>A0ABW4JLY2_9BACL</name>
<evidence type="ECO:0000256" key="1">
    <source>
        <dbReference type="ARBA" id="ARBA00022475"/>
    </source>
</evidence>
<gene>
    <name evidence="8" type="ORF">ACFSB2_19175</name>
</gene>
<evidence type="ECO:0000256" key="3">
    <source>
        <dbReference type="ARBA" id="ARBA00023136"/>
    </source>
</evidence>
<evidence type="ECO:0000313" key="9">
    <source>
        <dbReference type="Proteomes" id="UP001597079"/>
    </source>
</evidence>
<keyword evidence="5 8" id="KW-0449">Lipoprotein</keyword>
<keyword evidence="4" id="KW-0564">Palmitate</keyword>
<feature type="chain" id="PRO_5047030367" evidence="7">
    <location>
        <begin position="25"/>
        <end position="330"/>
    </location>
</feature>
<feature type="signal peptide" evidence="7">
    <location>
        <begin position="1"/>
        <end position="24"/>
    </location>
</feature>
<feature type="compositionally biased region" description="Polar residues" evidence="6">
    <location>
        <begin position="34"/>
        <end position="44"/>
    </location>
</feature>
<evidence type="ECO:0000256" key="7">
    <source>
        <dbReference type="SAM" id="SignalP"/>
    </source>
</evidence>
<evidence type="ECO:0000313" key="8">
    <source>
        <dbReference type="EMBL" id="MFD1676800.1"/>
    </source>
</evidence>
<evidence type="ECO:0000256" key="2">
    <source>
        <dbReference type="ARBA" id="ARBA00022729"/>
    </source>
</evidence>
<accession>A0ABW4JLY2</accession>
<dbReference type="Pfam" id="PF14041">
    <property type="entry name" value="Lipoprotein_21"/>
    <property type="match status" value="1"/>
</dbReference>
<feature type="compositionally biased region" description="Low complexity" evidence="6">
    <location>
        <begin position="45"/>
        <end position="65"/>
    </location>
</feature>
<organism evidence="8 9">
    <name type="scientific">Alicyclobacillus fodiniaquatilis</name>
    <dbReference type="NCBI Taxonomy" id="1661150"/>
    <lineage>
        <taxon>Bacteria</taxon>
        <taxon>Bacillati</taxon>
        <taxon>Bacillota</taxon>
        <taxon>Bacilli</taxon>
        <taxon>Bacillales</taxon>
        <taxon>Alicyclobacillaceae</taxon>
        <taxon>Alicyclobacillus</taxon>
    </lineage>
</organism>
<feature type="region of interest" description="Disordered" evidence="6">
    <location>
        <begin position="29"/>
        <end position="71"/>
    </location>
</feature>
<evidence type="ECO:0000256" key="5">
    <source>
        <dbReference type="ARBA" id="ARBA00023288"/>
    </source>
</evidence>
<dbReference type="Proteomes" id="UP001597079">
    <property type="component" value="Unassembled WGS sequence"/>
</dbReference>
<sequence length="330" mass="34579">MNKHFSLIPLIGIVLLTVAGCATSLNGNGANNNQVTNSTSNATDANAVSNSTTPTSNTASNTGNTVKSASVANRTASQSNYTSEIALIKGKGYSVNGTTPNAMVKTSSGATLSAWMGVSGTDGYNQFIFFFLNGKYLGTDTAKPSVEITSVKAAENGIAVTYPVYKKNDSFANPTGAPVTITYTWNGSKVVPNKPYPKQFQSSNNSSNNQLSASLAAKMKNVAGISDPAAFVQGFNQLKTDVAQGNKAGVAAFGAYPMNVNTDGKKQSIANAQAFVQNYDAIMTRKVKSAITAQQINQLFVNDEGVMVGNGEVWLTQHDSSKCSIYAINP</sequence>
<dbReference type="PROSITE" id="PS51257">
    <property type="entry name" value="PROKAR_LIPOPROTEIN"/>
    <property type="match status" value="1"/>
</dbReference>
<dbReference type="EMBL" id="JBHUCX010000075">
    <property type="protein sequence ID" value="MFD1676800.1"/>
    <property type="molecule type" value="Genomic_DNA"/>
</dbReference>
<protein>
    <submittedName>
        <fullName evidence="8">LppP/LprE family lipoprotein</fullName>
    </submittedName>
</protein>
<comment type="caution">
    <text evidence="8">The sequence shown here is derived from an EMBL/GenBank/DDBJ whole genome shotgun (WGS) entry which is preliminary data.</text>
</comment>
<evidence type="ECO:0000256" key="4">
    <source>
        <dbReference type="ARBA" id="ARBA00023139"/>
    </source>
</evidence>
<dbReference type="InterPro" id="IPR025971">
    <property type="entry name" value="LppP/LprE"/>
</dbReference>
<keyword evidence="2 7" id="KW-0732">Signal</keyword>
<proteinExistence type="predicted"/>